<dbReference type="InterPro" id="IPR001638">
    <property type="entry name" value="Solute-binding_3/MltF_N"/>
</dbReference>
<feature type="domain" description="Solute-binding protein family 3/N-terminal" evidence="3">
    <location>
        <begin position="30"/>
        <end position="257"/>
    </location>
</feature>
<dbReference type="SMART" id="SM00079">
    <property type="entry name" value="PBPe"/>
    <property type="match status" value="1"/>
</dbReference>
<dbReference type="EMBL" id="CP016199">
    <property type="protein sequence ID" value="ASS37369.1"/>
    <property type="molecule type" value="Genomic_DNA"/>
</dbReference>
<proteinExistence type="predicted"/>
<evidence type="ECO:0000313" key="5">
    <source>
        <dbReference type="EMBL" id="ASS37369.1"/>
    </source>
</evidence>
<dbReference type="InterPro" id="IPR001320">
    <property type="entry name" value="Iontro_rcpt_C"/>
</dbReference>
<dbReference type="PROSITE" id="PS51257">
    <property type="entry name" value="PROKAR_LIPOPROTEIN"/>
    <property type="match status" value="1"/>
</dbReference>
<evidence type="ECO:0000259" key="3">
    <source>
        <dbReference type="SMART" id="SM00062"/>
    </source>
</evidence>
<dbReference type="RefSeq" id="WP_094233596.1">
    <property type="nucleotide sequence ID" value="NZ_CP016199.1"/>
</dbReference>
<organism evidence="5 6">
    <name type="scientific">Mogibacterium pumilum</name>
    <dbReference type="NCBI Taxonomy" id="86332"/>
    <lineage>
        <taxon>Bacteria</taxon>
        <taxon>Bacillati</taxon>
        <taxon>Bacillota</taxon>
        <taxon>Clostridia</taxon>
        <taxon>Peptostreptococcales</taxon>
        <taxon>Anaerovoracaceae</taxon>
        <taxon>Mogibacterium</taxon>
    </lineage>
</organism>
<dbReference type="CDD" id="cd13624">
    <property type="entry name" value="PBP2_Arg_Lys_His"/>
    <property type="match status" value="1"/>
</dbReference>
<sequence length="258" mass="28086">MKKIIGMILALMMCLIMAGTLSACGSKDKVYKVSTEPTYPPFDTTNKNGDIVGFDMDLMKAIAKDQGFKVEFESLEFDALIPALKSDSTDIVIAGMNVTPERSKQVAFSDPYYKTGIVVLVKKDNTTITGWDSFTSGSGLKVAAQTGTSQADIAEQLKKEGKIFKATILNQNTTALQQLENGDVDAVLLDKPVAVDIVSLQGDKYKTVGDMKADSVADVAIAVKKDNKDLLKKINKGLKNLKENGTYDKLAKKWKIEQ</sequence>
<evidence type="ECO:0000259" key="4">
    <source>
        <dbReference type="SMART" id="SM00079"/>
    </source>
</evidence>
<accession>A0A223AR19</accession>
<keyword evidence="1 2" id="KW-0732">Signal</keyword>
<dbReference type="OrthoDB" id="9774451at2"/>
<feature type="domain" description="Ionotropic glutamate receptor C-terminal" evidence="4">
    <location>
        <begin position="30"/>
        <end position="255"/>
    </location>
</feature>
<dbReference type="PANTHER" id="PTHR35936:SF17">
    <property type="entry name" value="ARGININE-BINDING EXTRACELLULAR PROTEIN ARTP"/>
    <property type="match status" value="1"/>
</dbReference>
<reference evidence="6" key="1">
    <citation type="submission" date="2016-05" db="EMBL/GenBank/DDBJ databases">
        <authorList>
            <person name="Holder M.E."/>
            <person name="Ajami N.J."/>
            <person name="Petrosino J.F."/>
        </authorList>
    </citation>
    <scope>NUCLEOTIDE SEQUENCE [LARGE SCALE GENOMIC DNA]</scope>
    <source>
        <strain evidence="6">ATCC 700696</strain>
    </source>
</reference>
<dbReference type="GO" id="GO:0015276">
    <property type="term" value="F:ligand-gated monoatomic ion channel activity"/>
    <property type="evidence" value="ECO:0007669"/>
    <property type="project" value="InterPro"/>
</dbReference>
<evidence type="ECO:0000256" key="2">
    <source>
        <dbReference type="SAM" id="SignalP"/>
    </source>
</evidence>
<evidence type="ECO:0000256" key="1">
    <source>
        <dbReference type="ARBA" id="ARBA00022729"/>
    </source>
</evidence>
<dbReference type="AlphaFoldDB" id="A0A223AR19"/>
<dbReference type="GO" id="GO:0016020">
    <property type="term" value="C:membrane"/>
    <property type="evidence" value="ECO:0007669"/>
    <property type="project" value="InterPro"/>
</dbReference>
<dbReference type="SMART" id="SM00062">
    <property type="entry name" value="PBPb"/>
    <property type="match status" value="1"/>
</dbReference>
<dbReference type="Pfam" id="PF00497">
    <property type="entry name" value="SBP_bac_3"/>
    <property type="match status" value="1"/>
</dbReference>
<feature type="chain" id="PRO_5013347576" evidence="2">
    <location>
        <begin position="24"/>
        <end position="258"/>
    </location>
</feature>
<dbReference type="PANTHER" id="PTHR35936">
    <property type="entry name" value="MEMBRANE-BOUND LYTIC MUREIN TRANSGLYCOSYLASE F"/>
    <property type="match status" value="1"/>
</dbReference>
<feature type="signal peptide" evidence="2">
    <location>
        <begin position="1"/>
        <end position="23"/>
    </location>
</feature>
<name>A0A223AR19_9FIRM</name>
<gene>
    <name evidence="5" type="ORF">AXF17_02045</name>
</gene>
<protein>
    <submittedName>
        <fullName evidence="5">Uncharacterized protein</fullName>
    </submittedName>
</protein>
<keyword evidence="6" id="KW-1185">Reference proteome</keyword>
<dbReference type="SUPFAM" id="SSF53850">
    <property type="entry name" value="Periplasmic binding protein-like II"/>
    <property type="match status" value="1"/>
</dbReference>
<evidence type="ECO:0000313" key="6">
    <source>
        <dbReference type="Proteomes" id="UP000214689"/>
    </source>
</evidence>
<dbReference type="Gene3D" id="3.40.190.10">
    <property type="entry name" value="Periplasmic binding protein-like II"/>
    <property type="match status" value="2"/>
</dbReference>
<dbReference type="Proteomes" id="UP000214689">
    <property type="component" value="Chromosome"/>
</dbReference>